<feature type="transmembrane region" description="Helical" evidence="8">
    <location>
        <begin position="270"/>
        <end position="292"/>
    </location>
</feature>
<evidence type="ECO:0000256" key="4">
    <source>
        <dbReference type="ARBA" id="ARBA00022544"/>
    </source>
</evidence>
<feature type="transmembrane region" description="Helical" evidence="8">
    <location>
        <begin position="217"/>
        <end position="238"/>
    </location>
</feature>
<keyword evidence="3" id="KW-0813">Transport</keyword>
<feature type="transmembrane region" description="Helical" evidence="8">
    <location>
        <begin position="143"/>
        <end position="160"/>
    </location>
</feature>
<feature type="transmembrane region" description="Helical" evidence="8">
    <location>
        <begin position="110"/>
        <end position="131"/>
    </location>
</feature>
<feature type="transmembrane region" description="Helical" evidence="8">
    <location>
        <begin position="180"/>
        <end position="205"/>
    </location>
</feature>
<sequence>MERVSQSQIYMLFSNFLFTTTLGFFMSTHVKNAHYMAWLSLIMGAAIGIMITYLAYRLAIKRPTQFLGNYGKEILGKWLHYPLIFILIFNFLFAAATVLRQLQDFMNEVYLPATPEWAVTAMFGICVAYAVRSGVETIFRSSQGIFFLSIAGVLIVPFFVHKEINYHMAIAMLNHFDIKGIWSGTYMITALYAEMVFIPFLFPYFTCNNKTMRSLTWAMVTSVFIVLTNLIPMILVFGPDLTASLQYPQLELIRYIRAGSSLENLDPVLIAIWLASLFIKICLFLYLAVICLTHTFSLKDHKPFSFSMTAMVLGLSLYMVRSKPEFDDLYRHGEFTFLLFTEMIPIVYLLVDRFRSSRVKQV</sequence>
<keyword evidence="10" id="KW-1185">Reference proteome</keyword>
<accession>A0ABT2URI0</accession>
<evidence type="ECO:0000256" key="3">
    <source>
        <dbReference type="ARBA" id="ARBA00022448"/>
    </source>
</evidence>
<evidence type="ECO:0000313" key="9">
    <source>
        <dbReference type="EMBL" id="MCU6796616.1"/>
    </source>
</evidence>
<dbReference type="InterPro" id="IPR004761">
    <property type="entry name" value="Spore_GerAB"/>
</dbReference>
<proteinExistence type="inferred from homology"/>
<evidence type="ECO:0000313" key="10">
    <source>
        <dbReference type="Proteomes" id="UP001652445"/>
    </source>
</evidence>
<evidence type="ECO:0000256" key="5">
    <source>
        <dbReference type="ARBA" id="ARBA00022692"/>
    </source>
</evidence>
<keyword evidence="4" id="KW-0309">Germination</keyword>
<keyword evidence="6 8" id="KW-1133">Transmembrane helix</keyword>
<dbReference type="RefSeq" id="WP_262687465.1">
    <property type="nucleotide sequence ID" value="NZ_JAOQIO010000107.1"/>
</dbReference>
<comment type="caution">
    <text evidence="9">The sequence shown here is derived from an EMBL/GenBank/DDBJ whole genome shotgun (WGS) entry which is preliminary data.</text>
</comment>
<evidence type="ECO:0000256" key="8">
    <source>
        <dbReference type="SAM" id="Phobius"/>
    </source>
</evidence>
<feature type="transmembrane region" description="Helical" evidence="8">
    <location>
        <begin position="304"/>
        <end position="320"/>
    </location>
</feature>
<organism evidence="9 10">
    <name type="scientific">Paenibacillus baimaensis</name>
    <dbReference type="NCBI Taxonomy" id="2982185"/>
    <lineage>
        <taxon>Bacteria</taxon>
        <taxon>Bacillati</taxon>
        <taxon>Bacillota</taxon>
        <taxon>Bacilli</taxon>
        <taxon>Bacillales</taxon>
        <taxon>Paenibacillaceae</taxon>
        <taxon>Paenibacillus</taxon>
    </lineage>
</organism>
<feature type="transmembrane region" description="Helical" evidence="8">
    <location>
        <begin position="332"/>
        <end position="351"/>
    </location>
</feature>
<dbReference type="PANTHER" id="PTHR34975">
    <property type="entry name" value="SPORE GERMINATION PROTEIN A2"/>
    <property type="match status" value="1"/>
</dbReference>
<dbReference type="NCBIfam" id="TIGR00912">
    <property type="entry name" value="2A0309"/>
    <property type="match status" value="1"/>
</dbReference>
<feature type="transmembrane region" description="Helical" evidence="8">
    <location>
        <begin position="36"/>
        <end position="58"/>
    </location>
</feature>
<dbReference type="Pfam" id="PF03845">
    <property type="entry name" value="Spore_permease"/>
    <property type="match status" value="1"/>
</dbReference>
<evidence type="ECO:0000256" key="2">
    <source>
        <dbReference type="ARBA" id="ARBA00007998"/>
    </source>
</evidence>
<gene>
    <name evidence="9" type="ORF">OB236_31275</name>
</gene>
<reference evidence="9 10" key="1">
    <citation type="submission" date="2022-09" db="EMBL/GenBank/DDBJ databases">
        <authorList>
            <person name="Han X.L."/>
            <person name="Wang Q."/>
            <person name="Lu T."/>
        </authorList>
    </citation>
    <scope>NUCLEOTIDE SEQUENCE [LARGE SCALE GENOMIC DNA]</scope>
    <source>
        <strain evidence="9 10">WQ 127069</strain>
    </source>
</reference>
<protein>
    <submittedName>
        <fullName evidence="9">Endospore germination permease</fullName>
    </submittedName>
</protein>
<evidence type="ECO:0000256" key="1">
    <source>
        <dbReference type="ARBA" id="ARBA00004141"/>
    </source>
</evidence>
<dbReference type="PANTHER" id="PTHR34975:SF2">
    <property type="entry name" value="SPORE GERMINATION PROTEIN A2"/>
    <property type="match status" value="1"/>
</dbReference>
<feature type="transmembrane region" description="Helical" evidence="8">
    <location>
        <begin position="78"/>
        <end position="98"/>
    </location>
</feature>
<comment type="similarity">
    <text evidence="2">Belongs to the amino acid-polyamine-organocation (APC) superfamily. Spore germination protein (SGP) (TC 2.A.3.9) family.</text>
</comment>
<evidence type="ECO:0000256" key="6">
    <source>
        <dbReference type="ARBA" id="ARBA00022989"/>
    </source>
</evidence>
<dbReference type="Proteomes" id="UP001652445">
    <property type="component" value="Unassembled WGS sequence"/>
</dbReference>
<feature type="transmembrane region" description="Helical" evidence="8">
    <location>
        <begin position="12"/>
        <end position="30"/>
    </location>
</feature>
<dbReference type="EMBL" id="JAOQIO010000107">
    <property type="protein sequence ID" value="MCU6796616.1"/>
    <property type="molecule type" value="Genomic_DNA"/>
</dbReference>
<keyword evidence="5 8" id="KW-0812">Transmembrane</keyword>
<name>A0ABT2URI0_9BACL</name>
<comment type="subcellular location">
    <subcellularLocation>
        <location evidence="1">Membrane</location>
        <topology evidence="1">Multi-pass membrane protein</topology>
    </subcellularLocation>
</comment>
<evidence type="ECO:0000256" key="7">
    <source>
        <dbReference type="ARBA" id="ARBA00023136"/>
    </source>
</evidence>
<keyword evidence="7 8" id="KW-0472">Membrane</keyword>